<evidence type="ECO:0000259" key="6">
    <source>
        <dbReference type="SMART" id="SM01403"/>
    </source>
</evidence>
<evidence type="ECO:0000256" key="1">
    <source>
        <dbReference type="ARBA" id="ARBA00007102"/>
    </source>
</evidence>
<comment type="similarity">
    <text evidence="1">Belongs to the universal ribosomal protein uS10 family.</text>
</comment>
<comment type="caution">
    <text evidence="7">The sequence shown here is derived from an EMBL/GenBank/DDBJ whole genome shotgun (WGS) entry which is preliminary data.</text>
</comment>
<dbReference type="PANTHER" id="PTHR42886">
    <property type="entry name" value="RE40534P-RELATED"/>
    <property type="match status" value="1"/>
</dbReference>
<gene>
    <name evidence="7" type="primary">RPS10_2</name>
    <name evidence="7" type="ORF">Zm00014a_017979</name>
</gene>
<proteinExistence type="inferred from homology"/>
<feature type="domain" description="Small ribosomal subunit protein uS10" evidence="6">
    <location>
        <begin position="365"/>
        <end position="459"/>
    </location>
</feature>
<reference evidence="7" key="1">
    <citation type="journal article" date="2018" name="Nat. Genet.">
        <title>Extensive intraspecific gene order and gene structural variations between Mo17 and other maize genomes.</title>
        <authorList>
            <person name="Sun S."/>
            <person name="Zhou Y."/>
            <person name="Chen J."/>
            <person name="Shi J."/>
            <person name="Zhao H."/>
            <person name="Zhao H."/>
            <person name="Song W."/>
            <person name="Zhang M."/>
            <person name="Cui Y."/>
            <person name="Dong X."/>
            <person name="Liu H."/>
            <person name="Ma X."/>
            <person name="Jiao Y."/>
            <person name="Wang B."/>
            <person name="Wei X."/>
            <person name="Stein J.C."/>
            <person name="Glaubitz J.C."/>
            <person name="Lu F."/>
            <person name="Yu G."/>
            <person name="Liang C."/>
            <person name="Fengler K."/>
            <person name="Li B."/>
            <person name="Rafalski A."/>
            <person name="Schnable P.S."/>
            <person name="Ware D.H."/>
            <person name="Buckler E.S."/>
            <person name="Lai J."/>
        </authorList>
    </citation>
    <scope>NUCLEOTIDE SEQUENCE [LARGE SCALE GENOMIC DNA]</scope>
    <source>
        <tissue evidence="7">Seedling</tissue>
    </source>
</reference>
<evidence type="ECO:0000256" key="4">
    <source>
        <dbReference type="ARBA" id="ARBA00070310"/>
    </source>
</evidence>
<protein>
    <recommendedName>
        <fullName evidence="4">Small ribosomal subunit protein uS10c</fullName>
    </recommendedName>
</protein>
<dbReference type="Pfam" id="PF00338">
    <property type="entry name" value="Ribosomal_S10"/>
    <property type="match status" value="1"/>
</dbReference>
<dbReference type="GO" id="GO:0005840">
    <property type="term" value="C:ribosome"/>
    <property type="evidence" value="ECO:0007669"/>
    <property type="project" value="UniProtKB-KW"/>
</dbReference>
<keyword evidence="2 7" id="KW-0689">Ribosomal protein</keyword>
<dbReference type="InterPro" id="IPR022742">
    <property type="entry name" value="Hydrolase_4"/>
</dbReference>
<evidence type="ECO:0000256" key="3">
    <source>
        <dbReference type="ARBA" id="ARBA00023274"/>
    </source>
</evidence>
<dbReference type="ExpressionAtlas" id="A0A3L6DFQ8">
    <property type="expression patterns" value="baseline and differential"/>
</dbReference>
<sequence length="460" mass="51124">MLLPVTMAVHTTTSSSHPLLFLYRGTANPSPAVISLPSSLRGVSLRSRATAAPPAETLSDDGIPDAPPEGEGTGIPLPSSIGDDGEQLLYGIAGKEIVTRPCAQLVSSHSDSLDVSQEKIVIINRYGERLVGVLHETGSKELVVLCHGFRSSKEGRTIVSLADALTSENISIFRFDFSGNGESEGTFEYGNYYKEVDDLRDVILHFKKHKRDTHAIAGHSKGGNVVILYASIYHDISKVVNLSGRFKLERGIEDRFGNDYMEKIDQHGFIDVEDKTGRIIYRVTKQSLMDRLKTDMHSACLSIDPNCRVLTVHGANDDVVPSEDALEFNKYISNHELHIIEKADHRYASHQLELAAVLAPKQKIRIKLRSYWVPLIEDSCKKIIEAAQTTNAKTMGPVPLPTKRRVYCVLNSPHVHKDSRFHFEIRTHQRLIDIMYPTAQTIDSLMQLQLPAGVDVEVKL</sequence>
<dbReference type="SUPFAM" id="SSF53474">
    <property type="entry name" value="alpha/beta-Hydrolases"/>
    <property type="match status" value="1"/>
</dbReference>
<dbReference type="PRINTS" id="PR00971">
    <property type="entry name" value="RIBOSOMALS10"/>
</dbReference>
<dbReference type="InterPro" id="IPR027486">
    <property type="entry name" value="Ribosomal_uS10_dom"/>
</dbReference>
<dbReference type="PROSITE" id="PS00361">
    <property type="entry name" value="RIBOSOMAL_S10"/>
    <property type="match status" value="1"/>
</dbReference>
<dbReference type="HAMAP" id="MF_00508">
    <property type="entry name" value="Ribosomal_uS10"/>
    <property type="match status" value="1"/>
</dbReference>
<dbReference type="EMBL" id="NCVQ01000010">
    <property type="protein sequence ID" value="PWZ06987.1"/>
    <property type="molecule type" value="Genomic_DNA"/>
</dbReference>
<dbReference type="SUPFAM" id="SSF54999">
    <property type="entry name" value="Ribosomal protein S10"/>
    <property type="match status" value="1"/>
</dbReference>
<dbReference type="Gene3D" id="3.30.70.600">
    <property type="entry name" value="Ribosomal protein S10 domain"/>
    <property type="match status" value="1"/>
</dbReference>
<dbReference type="FunFam" id="3.30.70.600:FF:000001">
    <property type="entry name" value="30S ribosomal protein S10"/>
    <property type="match status" value="1"/>
</dbReference>
<feature type="region of interest" description="Disordered" evidence="5">
    <location>
        <begin position="47"/>
        <end position="78"/>
    </location>
</feature>
<dbReference type="Proteomes" id="UP000251960">
    <property type="component" value="Chromosome 9"/>
</dbReference>
<dbReference type="SMART" id="SM01403">
    <property type="entry name" value="Ribosomal_S10"/>
    <property type="match status" value="1"/>
</dbReference>
<dbReference type="InterPro" id="IPR036838">
    <property type="entry name" value="Ribosomal_uS10_dom_sf"/>
</dbReference>
<dbReference type="PANTHER" id="PTHR42886:SF53">
    <property type="entry name" value="ALPHA_BETA-HYDROLASES SUPERFAMILY PROTEIN"/>
    <property type="match status" value="1"/>
</dbReference>
<dbReference type="GO" id="GO:0006412">
    <property type="term" value="P:translation"/>
    <property type="evidence" value="ECO:0007669"/>
    <property type="project" value="InterPro"/>
</dbReference>
<keyword evidence="3" id="KW-0687">Ribonucleoprotein</keyword>
<dbReference type="GO" id="GO:0003735">
    <property type="term" value="F:structural constituent of ribosome"/>
    <property type="evidence" value="ECO:0007669"/>
    <property type="project" value="InterPro"/>
</dbReference>
<dbReference type="GO" id="GO:0003723">
    <property type="term" value="F:RNA binding"/>
    <property type="evidence" value="ECO:0007669"/>
    <property type="project" value="InterPro"/>
</dbReference>
<dbReference type="InterPro" id="IPR018268">
    <property type="entry name" value="Ribosomal_uS10_CS"/>
</dbReference>
<accession>A0A3L6DFQ8</accession>
<dbReference type="InterPro" id="IPR029058">
    <property type="entry name" value="AB_hydrolase_fold"/>
</dbReference>
<dbReference type="Pfam" id="PF12146">
    <property type="entry name" value="Hydrolase_4"/>
    <property type="match status" value="1"/>
</dbReference>
<dbReference type="InterPro" id="IPR001848">
    <property type="entry name" value="Ribosomal_uS10"/>
</dbReference>
<evidence type="ECO:0000256" key="2">
    <source>
        <dbReference type="ARBA" id="ARBA00022980"/>
    </source>
</evidence>
<evidence type="ECO:0000313" key="7">
    <source>
        <dbReference type="EMBL" id="PWZ06987.1"/>
    </source>
</evidence>
<organism evidence="7">
    <name type="scientific">Zea mays</name>
    <name type="common">Maize</name>
    <dbReference type="NCBI Taxonomy" id="4577"/>
    <lineage>
        <taxon>Eukaryota</taxon>
        <taxon>Viridiplantae</taxon>
        <taxon>Streptophyta</taxon>
        <taxon>Embryophyta</taxon>
        <taxon>Tracheophyta</taxon>
        <taxon>Spermatophyta</taxon>
        <taxon>Magnoliopsida</taxon>
        <taxon>Liliopsida</taxon>
        <taxon>Poales</taxon>
        <taxon>Poaceae</taxon>
        <taxon>PACMAD clade</taxon>
        <taxon>Panicoideae</taxon>
        <taxon>Andropogonodae</taxon>
        <taxon>Andropogoneae</taxon>
        <taxon>Tripsacinae</taxon>
        <taxon>Zea</taxon>
    </lineage>
</organism>
<dbReference type="NCBIfam" id="TIGR01049">
    <property type="entry name" value="rpsJ_bact"/>
    <property type="match status" value="1"/>
</dbReference>
<dbReference type="GO" id="GO:1990904">
    <property type="term" value="C:ribonucleoprotein complex"/>
    <property type="evidence" value="ECO:0007669"/>
    <property type="project" value="UniProtKB-KW"/>
</dbReference>
<dbReference type="Gene3D" id="3.40.50.1820">
    <property type="entry name" value="alpha/beta hydrolase"/>
    <property type="match status" value="1"/>
</dbReference>
<dbReference type="NCBIfam" id="NF001861">
    <property type="entry name" value="PRK00596.1"/>
    <property type="match status" value="1"/>
</dbReference>
<dbReference type="AlphaFoldDB" id="A0A3L6DFQ8"/>
<name>A0A3L6DFQ8_MAIZE</name>
<evidence type="ECO:0000256" key="5">
    <source>
        <dbReference type="SAM" id="MobiDB-lite"/>
    </source>
</evidence>